<proteinExistence type="predicted"/>
<dbReference type="Gene3D" id="2.150.10.10">
    <property type="entry name" value="Serralysin-like metalloprotease, C-terminal"/>
    <property type="match status" value="3"/>
</dbReference>
<protein>
    <submittedName>
        <fullName evidence="3">Calcium-binding protein</fullName>
    </submittedName>
</protein>
<comment type="subcellular location">
    <subcellularLocation>
        <location evidence="1">Secreted</location>
    </subcellularLocation>
</comment>
<dbReference type="PROSITE" id="PS00330">
    <property type="entry name" value="HEMOLYSIN_CALCIUM"/>
    <property type="match status" value="3"/>
</dbReference>
<dbReference type="AlphaFoldDB" id="A0A8J7HFX8"/>
<gene>
    <name evidence="3" type="ORF">I8751_05505</name>
</gene>
<reference evidence="3 4" key="1">
    <citation type="journal article" date="2021" name="Int. J. Syst. Evol. Microbiol.">
        <title>Amazonocrinis nigriterrae gen. nov., sp. nov., Atlanticothrix silvestris gen. nov., sp. nov. and Dendronalium phyllosphericum gen. nov., sp. nov., nostocacean cyanobacteria from Brazilian environments.</title>
        <authorList>
            <person name="Alvarenga D.O."/>
            <person name="Andreote A.P.D."/>
            <person name="Branco L.H.Z."/>
            <person name="Delbaje E."/>
            <person name="Cruz R.B."/>
            <person name="Varani A.M."/>
            <person name="Fiore M.F."/>
        </authorList>
    </citation>
    <scope>NUCLEOTIDE SEQUENCE [LARGE SCALE GENOMIC DNA]</scope>
    <source>
        <strain evidence="3 4">CENA357</strain>
    </source>
</reference>
<dbReference type="Pfam" id="PF00353">
    <property type="entry name" value="HemolysinCabind"/>
    <property type="match status" value="3"/>
</dbReference>
<sequence>MARITGTPGNDVLKGGVTDDTLIGYEGNDELSGGSGQDLLIGGLGNDQLYGEAGNDTLDGEQGNDILYGEAGNDRLVGVQGNDILYGGDGSDRLNGGDGNDALYGGNGDDVLIAGSGFDRLYGGAGFDRFRYDLPSEGSDQIFDFTFGQDGITILASGFGSGLSAGNLPSSSFVLGSGAKDSSDRFVYNAHTGELFFDRDGSGSAGQQLLATLTTKPNLDAGSFTII</sequence>
<dbReference type="InterPro" id="IPR050557">
    <property type="entry name" value="RTX_toxin/Mannuronan_C5-epim"/>
</dbReference>
<keyword evidence="2" id="KW-0964">Secreted</keyword>
<comment type="caution">
    <text evidence="3">The sequence shown here is derived from an EMBL/GenBank/DDBJ whole genome shotgun (WGS) entry which is preliminary data.</text>
</comment>
<evidence type="ECO:0000256" key="1">
    <source>
        <dbReference type="ARBA" id="ARBA00004613"/>
    </source>
</evidence>
<dbReference type="GO" id="GO:0005576">
    <property type="term" value="C:extracellular region"/>
    <property type="evidence" value="ECO:0007669"/>
    <property type="project" value="UniProtKB-SubCell"/>
</dbReference>
<dbReference type="EMBL" id="JAECZB010000007">
    <property type="protein sequence ID" value="MBH8551841.1"/>
    <property type="molecule type" value="Genomic_DNA"/>
</dbReference>
<dbReference type="PANTHER" id="PTHR38340:SF1">
    <property type="entry name" value="S-LAYER PROTEIN"/>
    <property type="match status" value="1"/>
</dbReference>
<dbReference type="InterPro" id="IPR011049">
    <property type="entry name" value="Serralysin-like_metalloprot_C"/>
</dbReference>
<dbReference type="PANTHER" id="PTHR38340">
    <property type="entry name" value="S-LAYER PROTEIN"/>
    <property type="match status" value="1"/>
</dbReference>
<dbReference type="Proteomes" id="UP000599391">
    <property type="component" value="Unassembled WGS sequence"/>
</dbReference>
<dbReference type="PRINTS" id="PR00313">
    <property type="entry name" value="CABNDNGRPT"/>
</dbReference>
<keyword evidence="4" id="KW-1185">Reference proteome</keyword>
<name>A0A8J7HFX8_9CYAN</name>
<organism evidence="3 4">
    <name type="scientific">Atlanticothrix silvestris CENA357</name>
    <dbReference type="NCBI Taxonomy" id="1725252"/>
    <lineage>
        <taxon>Bacteria</taxon>
        <taxon>Bacillati</taxon>
        <taxon>Cyanobacteriota</taxon>
        <taxon>Cyanophyceae</taxon>
        <taxon>Nostocales</taxon>
        <taxon>Nodulariaceae</taxon>
        <taxon>Atlanticothrix</taxon>
        <taxon>Atlanticothrix silvestris</taxon>
    </lineage>
</organism>
<evidence type="ECO:0000256" key="2">
    <source>
        <dbReference type="ARBA" id="ARBA00022525"/>
    </source>
</evidence>
<dbReference type="RefSeq" id="WP_214438152.1">
    <property type="nucleotide sequence ID" value="NZ_JAECZB010000007.1"/>
</dbReference>
<accession>A0A8J7HFX8</accession>
<dbReference type="SUPFAM" id="SSF51120">
    <property type="entry name" value="beta-Roll"/>
    <property type="match status" value="2"/>
</dbReference>
<dbReference type="InterPro" id="IPR001343">
    <property type="entry name" value="Hemolysn_Ca-bd"/>
</dbReference>
<dbReference type="GO" id="GO:0005509">
    <property type="term" value="F:calcium ion binding"/>
    <property type="evidence" value="ECO:0007669"/>
    <property type="project" value="InterPro"/>
</dbReference>
<dbReference type="InterPro" id="IPR018511">
    <property type="entry name" value="Hemolysin-typ_Ca-bd_CS"/>
</dbReference>
<evidence type="ECO:0000313" key="4">
    <source>
        <dbReference type="Proteomes" id="UP000599391"/>
    </source>
</evidence>
<evidence type="ECO:0000313" key="3">
    <source>
        <dbReference type="EMBL" id="MBH8551841.1"/>
    </source>
</evidence>